<dbReference type="GO" id="GO:0009279">
    <property type="term" value="C:cell outer membrane"/>
    <property type="evidence" value="ECO:0007669"/>
    <property type="project" value="UniProtKB-SubCell"/>
</dbReference>
<evidence type="ECO:0000256" key="8">
    <source>
        <dbReference type="ARBA" id="ARBA00023077"/>
    </source>
</evidence>
<dbReference type="InterPro" id="IPR036942">
    <property type="entry name" value="Beta-barrel_TonB_sf"/>
</dbReference>
<feature type="chain" id="PRO_5037961645" evidence="14">
    <location>
        <begin position="28"/>
        <end position="764"/>
    </location>
</feature>
<evidence type="ECO:0000256" key="2">
    <source>
        <dbReference type="ARBA" id="ARBA00022448"/>
    </source>
</evidence>
<evidence type="ECO:0000259" key="16">
    <source>
        <dbReference type="Pfam" id="PF07715"/>
    </source>
</evidence>
<dbReference type="PROSITE" id="PS52016">
    <property type="entry name" value="TONB_DEPENDENT_REC_3"/>
    <property type="match status" value="1"/>
</dbReference>
<keyword evidence="18" id="KW-1185">Reference proteome</keyword>
<dbReference type="Proteomes" id="UP000681425">
    <property type="component" value="Chromosome"/>
</dbReference>
<dbReference type="PANTHER" id="PTHR32552:SF81">
    <property type="entry name" value="TONB-DEPENDENT OUTER MEMBRANE RECEPTOR"/>
    <property type="match status" value="1"/>
</dbReference>
<evidence type="ECO:0000313" key="17">
    <source>
        <dbReference type="EMBL" id="QUT05754.1"/>
    </source>
</evidence>
<evidence type="ECO:0000256" key="7">
    <source>
        <dbReference type="ARBA" id="ARBA00023065"/>
    </source>
</evidence>
<keyword evidence="3 11" id="KW-1134">Transmembrane beta strand</keyword>
<dbReference type="RefSeq" id="WP_212609269.1">
    <property type="nucleotide sequence ID" value="NZ_CP073910.1"/>
</dbReference>
<keyword evidence="7" id="KW-0406">Ion transport</keyword>
<dbReference type="EMBL" id="CP073910">
    <property type="protein sequence ID" value="QUT05754.1"/>
    <property type="molecule type" value="Genomic_DNA"/>
</dbReference>
<dbReference type="KEGG" id="spph:KFK14_22915"/>
<evidence type="ECO:0000256" key="1">
    <source>
        <dbReference type="ARBA" id="ARBA00004571"/>
    </source>
</evidence>
<keyword evidence="9 11" id="KW-0472">Membrane</keyword>
<dbReference type="InterPro" id="IPR039426">
    <property type="entry name" value="TonB-dep_rcpt-like"/>
</dbReference>
<evidence type="ECO:0000256" key="5">
    <source>
        <dbReference type="ARBA" id="ARBA00022692"/>
    </source>
</evidence>
<evidence type="ECO:0000256" key="6">
    <source>
        <dbReference type="ARBA" id="ARBA00023004"/>
    </source>
</evidence>
<keyword evidence="10 11" id="KW-0998">Cell outer membrane</keyword>
<evidence type="ECO:0000256" key="12">
    <source>
        <dbReference type="RuleBase" id="RU003357"/>
    </source>
</evidence>
<feature type="domain" description="TonB-dependent receptor-like beta-barrel" evidence="15">
    <location>
        <begin position="308"/>
        <end position="730"/>
    </location>
</feature>
<dbReference type="PANTHER" id="PTHR32552">
    <property type="entry name" value="FERRICHROME IRON RECEPTOR-RELATED"/>
    <property type="match status" value="1"/>
</dbReference>
<dbReference type="AlphaFoldDB" id="A0A975Q1F3"/>
<evidence type="ECO:0000256" key="13">
    <source>
        <dbReference type="SAM" id="MobiDB-lite"/>
    </source>
</evidence>
<evidence type="ECO:0000256" key="9">
    <source>
        <dbReference type="ARBA" id="ARBA00023136"/>
    </source>
</evidence>
<evidence type="ECO:0000259" key="15">
    <source>
        <dbReference type="Pfam" id="PF00593"/>
    </source>
</evidence>
<keyword evidence="17" id="KW-0675">Receptor</keyword>
<accession>A0A975Q1F3</accession>
<comment type="subcellular location">
    <subcellularLocation>
        <location evidence="1 11">Cell outer membrane</location>
        <topology evidence="1 11">Multi-pass membrane protein</topology>
    </subcellularLocation>
</comment>
<evidence type="ECO:0000256" key="14">
    <source>
        <dbReference type="SAM" id="SignalP"/>
    </source>
</evidence>
<dbReference type="Pfam" id="PF07715">
    <property type="entry name" value="Plug"/>
    <property type="match status" value="1"/>
</dbReference>
<evidence type="ECO:0000313" key="18">
    <source>
        <dbReference type="Proteomes" id="UP000681425"/>
    </source>
</evidence>
<dbReference type="SUPFAM" id="SSF56935">
    <property type="entry name" value="Porins"/>
    <property type="match status" value="1"/>
</dbReference>
<evidence type="ECO:0000256" key="11">
    <source>
        <dbReference type="PROSITE-ProRule" id="PRU01360"/>
    </source>
</evidence>
<evidence type="ECO:0000256" key="3">
    <source>
        <dbReference type="ARBA" id="ARBA00022452"/>
    </source>
</evidence>
<feature type="region of interest" description="Disordered" evidence="13">
    <location>
        <begin position="528"/>
        <end position="549"/>
    </location>
</feature>
<comment type="similarity">
    <text evidence="11 12">Belongs to the TonB-dependent receptor family.</text>
</comment>
<evidence type="ECO:0000256" key="4">
    <source>
        <dbReference type="ARBA" id="ARBA00022496"/>
    </source>
</evidence>
<feature type="domain" description="TonB-dependent receptor plug" evidence="16">
    <location>
        <begin position="58"/>
        <end position="167"/>
    </location>
</feature>
<keyword evidence="2 11" id="KW-0813">Transport</keyword>
<dbReference type="Gene3D" id="2.40.170.20">
    <property type="entry name" value="TonB-dependent receptor, beta-barrel domain"/>
    <property type="match status" value="1"/>
</dbReference>
<protein>
    <submittedName>
        <fullName evidence="17">TonB-dependent receptor</fullName>
    </submittedName>
</protein>
<feature type="signal peptide" evidence="14">
    <location>
        <begin position="1"/>
        <end position="27"/>
    </location>
</feature>
<keyword evidence="14" id="KW-0732">Signal</keyword>
<keyword evidence="8 12" id="KW-0798">TonB box</keyword>
<keyword evidence="6" id="KW-0408">Iron</keyword>
<dbReference type="Pfam" id="PF00593">
    <property type="entry name" value="TonB_dep_Rec_b-barrel"/>
    <property type="match status" value="1"/>
</dbReference>
<sequence>MSIFNRRLKWVILLPSASIIATGRAEAQSSDQSAETGSETHGLTDIVVTARKQGAESLQRVPAAITAISTDTLDKAQITSIVDVGRLAPNVQLQTAASFPGFANFTIRGLSVNNSLRTLDPTVVVVADGIAFGDPYGTLVDTFDLGSVEILRGPQGVLLGRNATGGAVVLKSRLPADSFGVEASVRVGNGGRFDQSLIVEGPLNDRLRAKIAVLHRKSRGLSEDRNGGTIVPTPTGTAAQLYGNATGHEVRDDVLLIRPTIVWEPTDQVDISLIAEHVDATYGGNDARIIVPRGPLLSVLGYTPPPFSYEIDHDIIGRTKIVTDRATLEANWNVGVGTITSSTGWRKVNHDATIDIDATPFTLLHFPDNKNDSDQFSSELRFASSFSDRIKILAGAYYQHLTMTAVERRIRNTLIVSAAGPFTTQYQEGTYRQTSSNKSVFANVDWTVLDGLTLSGGARYTSERKAIAIALLRTCPGVGFDACLTDRQRRKGSWNDVSPRAAISWQANRDLLLYGSWTRGFRSGNFNGRATPAPAPADPGAGIGPSDPEKATSFEAGFKATFLDRRARLNVAVFVTKYDDIQKVLTSTQSTQTILNAASATIKGIEVEASLQPIDGLTFDGAFGLTDASYDRFDGLDLTGDRIPDPALAKQLSFERVPKYTATAAATYDFSIPVVPGDWSARVSYSYFSKIYTDLINTPQAVQPGYDLVDASLSYMPTEQLTIRAYGRNLSNTNYFDATQTPTWGIFGFGGSPRTYGVEATIRF</sequence>
<gene>
    <name evidence="17" type="ORF">KFK14_22915</name>
</gene>
<dbReference type="InterPro" id="IPR000531">
    <property type="entry name" value="Beta-barrel_TonB"/>
</dbReference>
<keyword evidence="5 11" id="KW-0812">Transmembrane</keyword>
<reference evidence="17" key="1">
    <citation type="submission" date="2021-04" db="EMBL/GenBank/DDBJ databases">
        <title>Isolation of p-tert-butylphenol degrading bacteria Sphingobium phenoxybenzoativorans Tas13 from active sludge.</title>
        <authorList>
            <person name="Li Y."/>
        </authorList>
    </citation>
    <scope>NUCLEOTIDE SEQUENCE</scope>
    <source>
        <strain evidence="17">Tas13</strain>
    </source>
</reference>
<dbReference type="InterPro" id="IPR012910">
    <property type="entry name" value="Plug_dom"/>
</dbReference>
<evidence type="ECO:0000256" key="10">
    <source>
        <dbReference type="ARBA" id="ARBA00023237"/>
    </source>
</evidence>
<organism evidence="17 18">
    <name type="scientific">Sphingobium phenoxybenzoativorans</name>
    <dbReference type="NCBI Taxonomy" id="1592790"/>
    <lineage>
        <taxon>Bacteria</taxon>
        <taxon>Pseudomonadati</taxon>
        <taxon>Pseudomonadota</taxon>
        <taxon>Alphaproteobacteria</taxon>
        <taxon>Sphingomonadales</taxon>
        <taxon>Sphingomonadaceae</taxon>
        <taxon>Sphingobium</taxon>
    </lineage>
</organism>
<proteinExistence type="inferred from homology"/>
<name>A0A975Q1F3_9SPHN</name>
<dbReference type="CDD" id="cd01347">
    <property type="entry name" value="ligand_gated_channel"/>
    <property type="match status" value="1"/>
</dbReference>
<keyword evidence="4" id="KW-0410">Iron transport</keyword>
<dbReference type="GO" id="GO:0006826">
    <property type="term" value="P:iron ion transport"/>
    <property type="evidence" value="ECO:0007669"/>
    <property type="project" value="UniProtKB-KW"/>
</dbReference>